<gene>
    <name evidence="1" type="ORF">EFB08_19550</name>
</gene>
<accession>A0A3M9MD30</accession>
<evidence type="ECO:0000313" key="1">
    <source>
        <dbReference type="EMBL" id="RNI23115.1"/>
    </source>
</evidence>
<organism evidence="1 2">
    <name type="scientific">Rufibacter latericius</name>
    <dbReference type="NCBI Taxonomy" id="2487040"/>
    <lineage>
        <taxon>Bacteria</taxon>
        <taxon>Pseudomonadati</taxon>
        <taxon>Bacteroidota</taxon>
        <taxon>Cytophagia</taxon>
        <taxon>Cytophagales</taxon>
        <taxon>Hymenobacteraceae</taxon>
        <taxon>Rufibacter</taxon>
    </lineage>
</organism>
<reference evidence="1 2" key="1">
    <citation type="submission" date="2018-11" db="EMBL/GenBank/DDBJ databases">
        <title>Rufibacter latericius sp. nov., isolated from water in Baiyang Lake.</title>
        <authorList>
            <person name="Yang Y."/>
        </authorList>
    </citation>
    <scope>NUCLEOTIDE SEQUENCE [LARGE SCALE GENOMIC DNA]</scope>
    <source>
        <strain evidence="1 2">R-22-1c-1</strain>
    </source>
</reference>
<dbReference type="OrthoDB" id="854599at2"/>
<comment type="caution">
    <text evidence="1">The sequence shown here is derived from an EMBL/GenBank/DDBJ whole genome shotgun (WGS) entry which is preliminary data.</text>
</comment>
<dbReference type="AlphaFoldDB" id="A0A3M9MD30"/>
<protein>
    <submittedName>
        <fullName evidence="1">Uncharacterized protein</fullName>
    </submittedName>
</protein>
<name>A0A3M9MD30_9BACT</name>
<evidence type="ECO:0000313" key="2">
    <source>
        <dbReference type="Proteomes" id="UP000272117"/>
    </source>
</evidence>
<dbReference type="Proteomes" id="UP000272117">
    <property type="component" value="Unassembled WGS sequence"/>
</dbReference>
<keyword evidence="2" id="KW-1185">Reference proteome</keyword>
<dbReference type="EMBL" id="RJJD01000018">
    <property type="protein sequence ID" value="RNI23115.1"/>
    <property type="molecule type" value="Genomic_DNA"/>
</dbReference>
<dbReference type="RefSeq" id="WP_123128670.1">
    <property type="nucleotide sequence ID" value="NZ_RJJD01000018.1"/>
</dbReference>
<sequence>MEDYTHLVHDCEIDKLSLDFNTNTTNFLISCGDDSERMKVTFEGVINQDFRIIDKGNIIFGIEETDWKGLQLAFPDLMSYYKHYKSISTEDQKRIESRALKCFHISSSAGLDGYIIAESINFEKITPANMNSVKSQ</sequence>
<proteinExistence type="predicted"/>